<gene>
    <name evidence="1" type="ordered locus">SBI_09683</name>
</gene>
<dbReference type="STRING" id="749414.SBI_09683"/>
<dbReference type="AlphaFoldDB" id="D7CBC4"/>
<organism evidence="1 2">
    <name type="scientific">Streptomyces bingchenggensis (strain BCW-1)</name>
    <dbReference type="NCBI Taxonomy" id="749414"/>
    <lineage>
        <taxon>Bacteria</taxon>
        <taxon>Bacillati</taxon>
        <taxon>Actinomycetota</taxon>
        <taxon>Actinomycetes</taxon>
        <taxon>Kitasatosporales</taxon>
        <taxon>Streptomycetaceae</taxon>
        <taxon>Streptomyces</taxon>
    </lineage>
</organism>
<accession>D7CBC4</accession>
<dbReference type="HOGENOM" id="CLU_3258230_0_0_11"/>
<protein>
    <submittedName>
        <fullName evidence="1">Uncharacterized protein</fullName>
    </submittedName>
</protein>
<reference evidence="1 2" key="1">
    <citation type="journal article" date="2010" name="J. Bacteriol.">
        <title>Genome sequence of the milbemycin-producing bacterium Streptomyces bingchenggensis.</title>
        <authorList>
            <person name="Wang X.J."/>
            <person name="Yan Y.J."/>
            <person name="Zhang B."/>
            <person name="An J."/>
            <person name="Wang J.J."/>
            <person name="Tian J."/>
            <person name="Jiang L."/>
            <person name="Chen Y.H."/>
            <person name="Huang S.X."/>
            <person name="Yin M."/>
            <person name="Zhang J."/>
            <person name="Gao A.L."/>
            <person name="Liu C.X."/>
            <person name="Zhu Z.X."/>
            <person name="Xiang W.S."/>
        </authorList>
    </citation>
    <scope>NUCLEOTIDE SEQUENCE [LARGE SCALE GENOMIC DNA]</scope>
    <source>
        <strain evidence="1 2">BCW-1</strain>
    </source>
</reference>
<keyword evidence="2" id="KW-1185">Reference proteome</keyword>
<dbReference type="KEGG" id="sbh:SBI_09683"/>
<dbReference type="EMBL" id="CP002047">
    <property type="protein sequence ID" value="ADI12801.1"/>
    <property type="molecule type" value="Genomic_DNA"/>
</dbReference>
<evidence type="ECO:0000313" key="1">
    <source>
        <dbReference type="EMBL" id="ADI12801.1"/>
    </source>
</evidence>
<dbReference type="PATRIC" id="fig|749414.3.peg.9967"/>
<evidence type="ECO:0000313" key="2">
    <source>
        <dbReference type="Proteomes" id="UP000000377"/>
    </source>
</evidence>
<sequence length="42" mass="4989">MILFDLSMDYQVFVISRIREAALRGVRRTRHSTEQAPAPWNR</sequence>
<name>D7CBC4_STRBB</name>
<proteinExistence type="predicted"/>
<dbReference type="RefSeq" id="WP_014182248.1">
    <property type="nucleotide sequence ID" value="NC_016582.1"/>
</dbReference>
<dbReference type="Proteomes" id="UP000000377">
    <property type="component" value="Chromosome"/>
</dbReference>